<dbReference type="OrthoDB" id="8232804at2"/>
<accession>A0A512ANW2</accession>
<dbReference type="EMBL" id="BJYR01000021">
    <property type="protein sequence ID" value="GEO01371.1"/>
    <property type="molecule type" value="Genomic_DNA"/>
</dbReference>
<gene>
    <name evidence="2" type="ORF">NSE01_32030</name>
</gene>
<organism evidence="2 3">
    <name type="scientific">Novosphingobium sediminis</name>
    <dbReference type="NCBI Taxonomy" id="707214"/>
    <lineage>
        <taxon>Bacteria</taxon>
        <taxon>Pseudomonadati</taxon>
        <taxon>Pseudomonadota</taxon>
        <taxon>Alphaproteobacteria</taxon>
        <taxon>Sphingomonadales</taxon>
        <taxon>Sphingomonadaceae</taxon>
        <taxon>Novosphingobium</taxon>
    </lineage>
</organism>
<reference evidence="2 3" key="1">
    <citation type="submission" date="2019-07" db="EMBL/GenBank/DDBJ databases">
        <title>Whole genome shotgun sequence of Novosphingobium sediminis NBRC 106119.</title>
        <authorList>
            <person name="Hosoyama A."/>
            <person name="Uohara A."/>
            <person name="Ohji S."/>
            <person name="Ichikawa N."/>
        </authorList>
    </citation>
    <scope>NUCLEOTIDE SEQUENCE [LARGE SCALE GENOMIC DNA]</scope>
    <source>
        <strain evidence="2 3">NBRC 106119</strain>
    </source>
</reference>
<protein>
    <recommendedName>
        <fullName evidence="4">TIGR04222 domain-containing membrane protein</fullName>
    </recommendedName>
</protein>
<name>A0A512ANW2_9SPHN</name>
<feature type="transmembrane region" description="Helical" evidence="1">
    <location>
        <begin position="15"/>
        <end position="36"/>
    </location>
</feature>
<dbReference type="InterPro" id="IPR026467">
    <property type="entry name" value="Ser/Gly_Cys_C_dom"/>
</dbReference>
<keyword evidence="3" id="KW-1185">Reference proteome</keyword>
<dbReference type="AlphaFoldDB" id="A0A512ANW2"/>
<comment type="caution">
    <text evidence="2">The sequence shown here is derived from an EMBL/GenBank/DDBJ whole genome shotgun (WGS) entry which is preliminary data.</text>
</comment>
<keyword evidence="1" id="KW-1133">Transmembrane helix</keyword>
<proteinExistence type="predicted"/>
<keyword evidence="1" id="KW-0472">Membrane</keyword>
<dbReference type="RefSeq" id="WP_147160691.1">
    <property type="nucleotide sequence ID" value="NZ_BJYR01000021.1"/>
</dbReference>
<sequence>MTGLGPFDLNGPEFLLLYGELALIALVAGFLIPRYLRPEGRTGYRPNEDELALLAGGRERFAETVAVRLLSAGAASMQSDGMLQIRDQTGGGTVAERRVIALGSPVRWRDLLLAVTGPAENAEHKLSQRGLLMDPATLLQMRLLQTAPSALLFLFGAAKWGIGTLRDKPVGMLTALLAVTAVVAALRFAAVDRRTRAGKAALADARFAAARLRRATPNDETPLAVALFGTSVLIGLYLSDFHRMRSAGSGGDTTSSSGCSGGGGGCGGGGCGGCGS</sequence>
<dbReference type="Proteomes" id="UP000321464">
    <property type="component" value="Unassembled WGS sequence"/>
</dbReference>
<evidence type="ECO:0008006" key="4">
    <source>
        <dbReference type="Google" id="ProtNLM"/>
    </source>
</evidence>
<evidence type="ECO:0000313" key="3">
    <source>
        <dbReference type="Proteomes" id="UP000321464"/>
    </source>
</evidence>
<feature type="transmembrane region" description="Helical" evidence="1">
    <location>
        <begin position="143"/>
        <end position="163"/>
    </location>
</feature>
<keyword evidence="1" id="KW-0812">Transmembrane</keyword>
<feature type="transmembrane region" description="Helical" evidence="1">
    <location>
        <begin position="169"/>
        <end position="190"/>
    </location>
</feature>
<evidence type="ECO:0000313" key="2">
    <source>
        <dbReference type="EMBL" id="GEO01371.1"/>
    </source>
</evidence>
<dbReference type="NCBIfam" id="TIGR04222">
    <property type="entry name" value="near_uncomplex"/>
    <property type="match status" value="1"/>
</dbReference>
<evidence type="ECO:0000256" key="1">
    <source>
        <dbReference type="SAM" id="Phobius"/>
    </source>
</evidence>